<evidence type="ECO:0000313" key="2">
    <source>
        <dbReference type="Proteomes" id="UP000175691"/>
    </source>
</evidence>
<reference evidence="1 2" key="1">
    <citation type="submission" date="2016-08" db="EMBL/GenBank/DDBJ databases">
        <authorList>
            <person name="Seilhamer J.J."/>
        </authorList>
    </citation>
    <scope>NUCLEOTIDE SEQUENCE [LARGE SCALE GENOMIC DNA]</scope>
    <source>
        <strain evidence="1 2">KCTC 42603</strain>
    </source>
</reference>
<dbReference type="GO" id="GO:0016787">
    <property type="term" value="F:hydrolase activity"/>
    <property type="evidence" value="ECO:0007669"/>
    <property type="project" value="UniProtKB-KW"/>
</dbReference>
<dbReference type="InterPro" id="IPR023296">
    <property type="entry name" value="Glyco_hydro_beta-prop_sf"/>
</dbReference>
<gene>
    <name evidence="1" type="ORF">BFC18_16680</name>
</gene>
<dbReference type="EMBL" id="MDHN01000037">
    <property type="protein sequence ID" value="OFC69807.1"/>
    <property type="molecule type" value="Genomic_DNA"/>
</dbReference>
<keyword evidence="1" id="KW-0378">Hydrolase</keyword>
<protein>
    <submittedName>
        <fullName evidence="1">Glycosyl hydrolase</fullName>
    </submittedName>
</protein>
<dbReference type="STRING" id="1656094.BFC18_16680"/>
<sequence length="316" mass="35683">MVNTQPAPTPLYRDPIYDGAADPTVLWNPLTKTWFMYYTNRRANMQSPDGVEWVHGTPIGIAESSDGGVTWKYKTNAVIHYPTTSPDEITYWAPDVFFDGTQWHMYLTIVPGIFSDWKHPRTIAHLTSSDMLEWHHQSTLSLANEKVIDADVIALPEGGYRMFYNNEPDGKSVYFADSGDLFHWQDKGKAALASRGEGPVAFRWQGYWWLIVDAWRGLAVYRSDDLMQWQQQPGYLLGEPGTGKDDGINGGHPDVVVENGRAYLFYFTHGGRIGDNANKDNVASRRSSIQVTELIMNNGKISTDRNAPTFITLPEK</sequence>
<dbReference type="CDD" id="cd08984">
    <property type="entry name" value="GH43-like"/>
    <property type="match status" value="1"/>
</dbReference>
<proteinExistence type="predicted"/>
<dbReference type="InterPro" id="IPR050727">
    <property type="entry name" value="GH43_arabinanases"/>
</dbReference>
<name>A0A1E7Z8J9_9ALTE</name>
<dbReference type="OrthoDB" id="9801455at2"/>
<comment type="caution">
    <text evidence="1">The sequence shown here is derived from an EMBL/GenBank/DDBJ whole genome shotgun (WGS) entry which is preliminary data.</text>
</comment>
<dbReference type="PANTHER" id="PTHR43301:SF3">
    <property type="entry name" value="ARABINAN ENDO-1,5-ALPHA-L-ARABINOSIDASE A-RELATED"/>
    <property type="match status" value="1"/>
</dbReference>
<evidence type="ECO:0000313" key="1">
    <source>
        <dbReference type="EMBL" id="OFC69807.1"/>
    </source>
</evidence>
<dbReference type="Gene3D" id="2.115.10.20">
    <property type="entry name" value="Glycosyl hydrolase domain, family 43"/>
    <property type="match status" value="1"/>
</dbReference>
<dbReference type="AlphaFoldDB" id="A0A1E7Z8J9"/>
<keyword evidence="2" id="KW-1185">Reference proteome</keyword>
<organism evidence="1 2">
    <name type="scientific">Alteromonas confluentis</name>
    <dbReference type="NCBI Taxonomy" id="1656094"/>
    <lineage>
        <taxon>Bacteria</taxon>
        <taxon>Pseudomonadati</taxon>
        <taxon>Pseudomonadota</taxon>
        <taxon>Gammaproteobacteria</taxon>
        <taxon>Alteromonadales</taxon>
        <taxon>Alteromonadaceae</taxon>
        <taxon>Alteromonas/Salinimonas group</taxon>
        <taxon>Alteromonas</taxon>
    </lineage>
</organism>
<accession>A0A1E7Z8J9</accession>
<dbReference type="PANTHER" id="PTHR43301">
    <property type="entry name" value="ARABINAN ENDO-1,5-ALPHA-L-ARABINOSIDASE"/>
    <property type="match status" value="1"/>
</dbReference>
<dbReference type="Proteomes" id="UP000175691">
    <property type="component" value="Unassembled WGS sequence"/>
</dbReference>
<dbReference type="SUPFAM" id="SSF75005">
    <property type="entry name" value="Arabinanase/levansucrase/invertase"/>
    <property type="match status" value="1"/>
</dbReference>